<evidence type="ECO:0000313" key="1">
    <source>
        <dbReference type="EMBL" id="TDV54975.1"/>
    </source>
</evidence>
<comment type="caution">
    <text evidence="1">The sequence shown here is derived from an EMBL/GenBank/DDBJ whole genome shotgun (WGS) entry which is preliminary data.</text>
</comment>
<reference evidence="1 2" key="1">
    <citation type="submission" date="2019-03" db="EMBL/GenBank/DDBJ databases">
        <title>Genomic Encyclopedia of Archaeal and Bacterial Type Strains, Phase II (KMG-II): from individual species to whole genera.</title>
        <authorList>
            <person name="Goeker M."/>
        </authorList>
    </citation>
    <scope>NUCLEOTIDE SEQUENCE [LARGE SCALE GENOMIC DNA]</scope>
    <source>
        <strain evidence="1 2">DSM 45499</strain>
    </source>
</reference>
<dbReference type="EMBL" id="SOCP01000003">
    <property type="protein sequence ID" value="TDV54975.1"/>
    <property type="molecule type" value="Genomic_DNA"/>
</dbReference>
<protein>
    <submittedName>
        <fullName evidence="1">Uncharacterized protein</fullName>
    </submittedName>
</protein>
<dbReference type="Proteomes" id="UP000294927">
    <property type="component" value="Unassembled WGS sequence"/>
</dbReference>
<gene>
    <name evidence="1" type="ORF">CLV71_103216</name>
</gene>
<name>A0A4R7VYX4_9PSEU</name>
<dbReference type="OrthoDB" id="3478358at2"/>
<keyword evidence="2" id="KW-1185">Reference proteome</keyword>
<proteinExistence type="predicted"/>
<evidence type="ECO:0000313" key="2">
    <source>
        <dbReference type="Proteomes" id="UP000294927"/>
    </source>
</evidence>
<sequence>MVDVTIDLPAGDGPAVVKLQSPQWELNIRAPREELARLREIDGADWDSRRSLAVGTCAGAGVFWALGEDDQVAILVGPDDESWDAAVLVPLRTVHEIAARALGLADSGLTDAEG</sequence>
<organism evidence="1 2">
    <name type="scientific">Actinophytocola oryzae</name>
    <dbReference type="NCBI Taxonomy" id="502181"/>
    <lineage>
        <taxon>Bacteria</taxon>
        <taxon>Bacillati</taxon>
        <taxon>Actinomycetota</taxon>
        <taxon>Actinomycetes</taxon>
        <taxon>Pseudonocardiales</taxon>
        <taxon>Pseudonocardiaceae</taxon>
    </lineage>
</organism>
<dbReference type="AlphaFoldDB" id="A0A4R7VYX4"/>
<accession>A0A4R7VYX4</accession>
<dbReference type="RefSeq" id="WP_133902098.1">
    <property type="nucleotide sequence ID" value="NZ_SOCP01000003.1"/>
</dbReference>